<dbReference type="GO" id="GO:0050566">
    <property type="term" value="F:asparaginyl-tRNA synthase (glutamine-hydrolyzing) activity"/>
    <property type="evidence" value="ECO:0007669"/>
    <property type="project" value="UniProtKB-EC"/>
</dbReference>
<keyword evidence="2" id="KW-0436">Ligase</keyword>
<dbReference type="PANTHER" id="PTHR11895">
    <property type="entry name" value="TRANSAMIDASE"/>
    <property type="match status" value="1"/>
</dbReference>
<feature type="domain" description="Amidase" evidence="1">
    <location>
        <begin position="33"/>
        <end position="449"/>
    </location>
</feature>
<dbReference type="Proteomes" id="UP000766570">
    <property type="component" value="Unassembled WGS sequence"/>
</dbReference>
<evidence type="ECO:0000313" key="3">
    <source>
        <dbReference type="Proteomes" id="UP000766570"/>
    </source>
</evidence>
<dbReference type="InterPro" id="IPR020556">
    <property type="entry name" value="Amidase_CS"/>
</dbReference>
<accession>A0ABS4W8E8</accession>
<evidence type="ECO:0000259" key="1">
    <source>
        <dbReference type="Pfam" id="PF01425"/>
    </source>
</evidence>
<dbReference type="Gene3D" id="3.90.1300.10">
    <property type="entry name" value="Amidase signature (AS) domain"/>
    <property type="match status" value="1"/>
</dbReference>
<dbReference type="GO" id="GO:0050567">
    <property type="term" value="F:glutaminyl-tRNA synthase (glutamine-hydrolyzing) activity"/>
    <property type="evidence" value="ECO:0007669"/>
    <property type="project" value="UniProtKB-EC"/>
</dbReference>
<keyword evidence="3" id="KW-1185">Reference proteome</keyword>
<dbReference type="InterPro" id="IPR023631">
    <property type="entry name" value="Amidase_dom"/>
</dbReference>
<dbReference type="InterPro" id="IPR036928">
    <property type="entry name" value="AS_sf"/>
</dbReference>
<dbReference type="PROSITE" id="PS00571">
    <property type="entry name" value="AMIDASES"/>
    <property type="match status" value="1"/>
</dbReference>
<dbReference type="SUPFAM" id="SSF75304">
    <property type="entry name" value="Amidase signature (AS) enzymes"/>
    <property type="match status" value="1"/>
</dbReference>
<dbReference type="EMBL" id="JAGIOE010000001">
    <property type="protein sequence ID" value="MBP2372481.1"/>
    <property type="molecule type" value="Genomic_DNA"/>
</dbReference>
<dbReference type="EC" id="6.3.5.6" evidence="2"/>
<evidence type="ECO:0000313" key="2">
    <source>
        <dbReference type="EMBL" id="MBP2372481.1"/>
    </source>
</evidence>
<dbReference type="EC" id="6.3.5.7" evidence="2"/>
<comment type="caution">
    <text evidence="2">The sequence shown here is derived from an EMBL/GenBank/DDBJ whole genome shotgun (WGS) entry which is preliminary data.</text>
</comment>
<dbReference type="InterPro" id="IPR000120">
    <property type="entry name" value="Amidase"/>
</dbReference>
<organism evidence="2 3">
    <name type="scientific">Paeniglutamicibacter psychrophenolicus</name>
    <dbReference type="NCBI Taxonomy" id="257454"/>
    <lineage>
        <taxon>Bacteria</taxon>
        <taxon>Bacillati</taxon>
        <taxon>Actinomycetota</taxon>
        <taxon>Actinomycetes</taxon>
        <taxon>Micrococcales</taxon>
        <taxon>Micrococcaceae</taxon>
        <taxon>Paeniglutamicibacter</taxon>
    </lineage>
</organism>
<sequence length="550" mass="57642">METSIQATELHQLTIAQAGELIRSRALSPLEYARALVARAEALEPQVNSFITRTFEQALDAAHAAESEIAAGEYRGPLHGIPFALKDCINTAGIPTTGHSRVLASNVPDRDAGVAAKLKQAGAVMMGKVAMHELAHGGPSFDAPWPPARNPWNLSRVTGGSSSGSAAAIAAGLVPASIGTDTGGSIRVPASRCGITGLMPTPGLVGRSGTIPHSHTFDRVGPMGKTVMDCAILLQGIAGRDPGDPASVARTLPDYRGALTVDLRGVRIGVLRHQWEEESSASAEERRAMEAALCVLVELGAVVEDCTMGPLQGYNDIKTVIAETEILNVHQAALAERPGDFGADILGRMLPAVLFSANDLVRAGREHRRAIAGMKPLYRRFDAFITTCAGEAPPFSAHDPLGFWKHANPYAAANVTGQPVLALPNGFGAGGMPLGMQILGRPFGEEAILRIGHAYQSATGWHRRRAELPAGAVAPPVEGPRPAAAGTGDPDPALRAACQWAAARAGLDLDGRMFAQLLEGAPHALAMADRLPRDHGHAEAPANVFSLEFP</sequence>
<name>A0ABS4W8E8_9MICC</name>
<gene>
    <name evidence="2" type="ORF">JOF46_000393</name>
</gene>
<reference evidence="2 3" key="1">
    <citation type="submission" date="2021-03" db="EMBL/GenBank/DDBJ databases">
        <title>Sequencing the genomes of 1000 actinobacteria strains.</title>
        <authorList>
            <person name="Klenk H.-P."/>
        </authorList>
    </citation>
    <scope>NUCLEOTIDE SEQUENCE [LARGE SCALE GENOMIC DNA]</scope>
    <source>
        <strain evidence="2 3">DSM 15454</strain>
    </source>
</reference>
<dbReference type="RefSeq" id="WP_209905796.1">
    <property type="nucleotide sequence ID" value="NZ_BAAAMI010000025.1"/>
</dbReference>
<proteinExistence type="predicted"/>
<protein>
    <submittedName>
        <fullName evidence="2">Aspartyl-tRNA(Asn)/glutamyl-tRNA(Gln) amidotransferase subunit A</fullName>
        <ecNumber evidence="2">6.3.5.6</ecNumber>
        <ecNumber evidence="2">6.3.5.7</ecNumber>
    </submittedName>
</protein>
<dbReference type="Pfam" id="PF01425">
    <property type="entry name" value="Amidase"/>
    <property type="match status" value="1"/>
</dbReference>
<dbReference type="PANTHER" id="PTHR11895:SF176">
    <property type="entry name" value="AMIDASE AMID-RELATED"/>
    <property type="match status" value="1"/>
</dbReference>